<comment type="caution">
    <text evidence="1">The sequence shown here is derived from an EMBL/GenBank/DDBJ whole genome shotgun (WGS) entry which is preliminary data.</text>
</comment>
<dbReference type="Gene3D" id="3.20.20.150">
    <property type="entry name" value="Divalent-metal-dependent TIM barrel enzymes"/>
    <property type="match status" value="1"/>
</dbReference>
<proteinExistence type="predicted"/>
<dbReference type="SUPFAM" id="SSF51658">
    <property type="entry name" value="Xylose isomerase-like"/>
    <property type="match status" value="1"/>
</dbReference>
<dbReference type="PANTHER" id="PTHR42194:SF1">
    <property type="entry name" value="UPF0276 PROTEIN HI_1600"/>
    <property type="match status" value="1"/>
</dbReference>
<name>A0A318RGZ7_WILLI</name>
<dbReference type="OrthoDB" id="9763101at2"/>
<dbReference type="InterPro" id="IPR036237">
    <property type="entry name" value="Xyl_isomerase-like_sf"/>
</dbReference>
<dbReference type="Proteomes" id="UP000247591">
    <property type="component" value="Unassembled WGS sequence"/>
</dbReference>
<evidence type="ECO:0000313" key="2">
    <source>
        <dbReference type="Proteomes" id="UP000247591"/>
    </source>
</evidence>
<gene>
    <name evidence="1" type="ORF">DFR67_11582</name>
</gene>
<dbReference type="RefSeq" id="WP_110471784.1">
    <property type="nucleotide sequence ID" value="NZ_QJSP01000015.1"/>
</dbReference>
<dbReference type="EMBL" id="QJSP01000015">
    <property type="protein sequence ID" value="PYE13757.1"/>
    <property type="molecule type" value="Genomic_DNA"/>
</dbReference>
<dbReference type="NCBIfam" id="NF003818">
    <property type="entry name" value="PRK05409.1"/>
    <property type="match status" value="1"/>
</dbReference>
<dbReference type="PANTHER" id="PTHR42194">
    <property type="entry name" value="UPF0276 PROTEIN HI_1600"/>
    <property type="match status" value="1"/>
</dbReference>
<accession>A0A318RGZ7</accession>
<reference evidence="1 2" key="1">
    <citation type="submission" date="2018-06" db="EMBL/GenBank/DDBJ databases">
        <title>Genomic Encyclopedia of Type Strains, Phase IV (KMG-IV): sequencing the most valuable type-strain genomes for metagenomic binning, comparative biology and taxonomic classification.</title>
        <authorList>
            <person name="Goeker M."/>
        </authorList>
    </citation>
    <scope>NUCLEOTIDE SEQUENCE [LARGE SCALE GENOMIC DNA]</scope>
    <source>
        <strain evidence="1 2">DSM 45521</strain>
    </source>
</reference>
<dbReference type="Pfam" id="PF05114">
    <property type="entry name" value="MbnB_TglH_ChrH"/>
    <property type="match status" value="1"/>
</dbReference>
<dbReference type="AlphaFoldDB" id="A0A318RGZ7"/>
<keyword evidence="2" id="KW-1185">Reference proteome</keyword>
<organism evidence="1 2">
    <name type="scientific">Williamsia limnetica</name>
    <dbReference type="NCBI Taxonomy" id="882452"/>
    <lineage>
        <taxon>Bacteria</taxon>
        <taxon>Bacillati</taxon>
        <taxon>Actinomycetota</taxon>
        <taxon>Actinomycetes</taxon>
        <taxon>Mycobacteriales</taxon>
        <taxon>Nocardiaceae</taxon>
        <taxon>Williamsia</taxon>
    </lineage>
</organism>
<sequence length="300" mass="32132">MRSPVSGSSIAWRPAISDTLVELADHGSLTFTEVVAENMTPGRLPIGVQELRSRGVVVIPHGVGLGLAGADLPNPERLAHLAALANELESPLVSEHIAFVRAAESPDPAHPDVLEAGHLLPPPRTRQALDILCDNISRAQDALGTPLALENIAALIGWPDDEFDEPAYLAEIVRRTGVRLVLDVANLYASATARGDDPIKDLHRFPLAHIAYVHIAGGRFREGMYIDTHGDPMVDDVGSMLAAFVAQCRQGSQTPPGIMLERDSDVTAAAVLADLTTIDRIISSAHSTREEKSRDLEPST</sequence>
<dbReference type="InterPro" id="IPR007801">
    <property type="entry name" value="MbnB/TglH/ChrH"/>
</dbReference>
<protein>
    <submittedName>
        <fullName evidence="1">Uncharacterized protein</fullName>
    </submittedName>
</protein>
<evidence type="ECO:0000313" key="1">
    <source>
        <dbReference type="EMBL" id="PYE13757.1"/>
    </source>
</evidence>